<gene>
    <name evidence="2" type="ORF">Nans01_25060</name>
</gene>
<dbReference type="AlphaFoldDB" id="A0A9W6UJK5"/>
<evidence type="ECO:0000313" key="3">
    <source>
        <dbReference type="Proteomes" id="UP001165092"/>
    </source>
</evidence>
<evidence type="ECO:0000313" key="2">
    <source>
        <dbReference type="EMBL" id="GLU48155.1"/>
    </source>
</evidence>
<organism evidence="2 3">
    <name type="scientific">Nocardiopsis ansamitocini</name>
    <dbReference type="NCBI Taxonomy" id="1670832"/>
    <lineage>
        <taxon>Bacteria</taxon>
        <taxon>Bacillati</taxon>
        <taxon>Actinomycetota</taxon>
        <taxon>Actinomycetes</taxon>
        <taxon>Streptosporangiales</taxon>
        <taxon>Nocardiopsidaceae</taxon>
        <taxon>Nocardiopsis</taxon>
    </lineage>
</organism>
<dbReference type="Proteomes" id="UP001165092">
    <property type="component" value="Unassembled WGS sequence"/>
</dbReference>
<dbReference type="PRINTS" id="PR00412">
    <property type="entry name" value="EPOXHYDRLASE"/>
</dbReference>
<protein>
    <submittedName>
        <fullName evidence="2">Hydrolase</fullName>
    </submittedName>
</protein>
<dbReference type="EMBL" id="BSQG01000003">
    <property type="protein sequence ID" value="GLU48155.1"/>
    <property type="molecule type" value="Genomic_DNA"/>
</dbReference>
<dbReference type="PANTHER" id="PTHR43798">
    <property type="entry name" value="MONOACYLGLYCEROL LIPASE"/>
    <property type="match status" value="1"/>
</dbReference>
<comment type="caution">
    <text evidence="2">The sequence shown here is derived from an EMBL/GenBank/DDBJ whole genome shotgun (WGS) entry which is preliminary data.</text>
</comment>
<keyword evidence="2" id="KW-0378">Hydrolase</keyword>
<dbReference type="SUPFAM" id="SSF53474">
    <property type="entry name" value="alpha/beta-Hydrolases"/>
    <property type="match status" value="1"/>
</dbReference>
<dbReference type="GO" id="GO:0047372">
    <property type="term" value="F:monoacylglycerol lipase activity"/>
    <property type="evidence" value="ECO:0007669"/>
    <property type="project" value="TreeGrafter"/>
</dbReference>
<sequence>MSRPGGSVAYEMHGERNEGPLAVCVPGMASSRSSFRFLAPALAERGYRVAVLDLRGHGDSTTGFDDYGDSAGGSDLIALIEHLGGGRALLVGNSMGAAISTWVAAERPELVAALVLIGPFLRDSGGAPTRLAIRLLSLRPWGPAVLGGYLEKLYAGRTPLGHDGHMAAVRTALRSKERYRAIAKTLVTSHSEVEQRLDEVTAPSLVLMGALDPDWPDPAREAAWIGERIGSELMMVPDAGHYPQEQRPDLVAAAILAFTAGSTRG</sequence>
<dbReference type="InterPro" id="IPR000639">
    <property type="entry name" value="Epox_hydrolase-like"/>
</dbReference>
<reference evidence="2" key="1">
    <citation type="submission" date="2023-02" db="EMBL/GenBank/DDBJ databases">
        <title>Nocardiopsis ansamitocini NBRC 112285.</title>
        <authorList>
            <person name="Ichikawa N."/>
            <person name="Sato H."/>
            <person name="Tonouchi N."/>
        </authorList>
    </citation>
    <scope>NUCLEOTIDE SEQUENCE</scope>
    <source>
        <strain evidence="2">NBRC 112285</strain>
    </source>
</reference>
<accession>A0A9W6UJK5</accession>
<proteinExistence type="predicted"/>
<evidence type="ECO:0000259" key="1">
    <source>
        <dbReference type="Pfam" id="PF12697"/>
    </source>
</evidence>
<dbReference type="Pfam" id="PF12697">
    <property type="entry name" value="Abhydrolase_6"/>
    <property type="match status" value="1"/>
</dbReference>
<dbReference type="PANTHER" id="PTHR43798:SF33">
    <property type="entry name" value="HYDROLASE, PUTATIVE (AFU_ORTHOLOGUE AFUA_2G14860)-RELATED"/>
    <property type="match status" value="1"/>
</dbReference>
<dbReference type="PRINTS" id="PR00111">
    <property type="entry name" value="ABHYDROLASE"/>
</dbReference>
<dbReference type="GO" id="GO:0016020">
    <property type="term" value="C:membrane"/>
    <property type="evidence" value="ECO:0007669"/>
    <property type="project" value="TreeGrafter"/>
</dbReference>
<feature type="domain" description="AB hydrolase-1" evidence="1">
    <location>
        <begin position="23"/>
        <end position="254"/>
    </location>
</feature>
<dbReference type="GO" id="GO:0046464">
    <property type="term" value="P:acylglycerol catabolic process"/>
    <property type="evidence" value="ECO:0007669"/>
    <property type="project" value="TreeGrafter"/>
</dbReference>
<keyword evidence="3" id="KW-1185">Reference proteome</keyword>
<dbReference type="InterPro" id="IPR050266">
    <property type="entry name" value="AB_hydrolase_sf"/>
</dbReference>
<dbReference type="InterPro" id="IPR029058">
    <property type="entry name" value="AB_hydrolase_fold"/>
</dbReference>
<dbReference type="Gene3D" id="3.40.50.1820">
    <property type="entry name" value="alpha/beta hydrolase"/>
    <property type="match status" value="1"/>
</dbReference>
<name>A0A9W6UJK5_9ACTN</name>
<dbReference type="InterPro" id="IPR000073">
    <property type="entry name" value="AB_hydrolase_1"/>
</dbReference>